<dbReference type="Pfam" id="PF00512">
    <property type="entry name" value="HisKA"/>
    <property type="match status" value="1"/>
</dbReference>
<feature type="domain" description="PAC" evidence="9">
    <location>
        <begin position="248"/>
        <end position="301"/>
    </location>
</feature>
<keyword evidence="4" id="KW-0808">Transferase</keyword>
<dbReference type="SUPFAM" id="SSF55785">
    <property type="entry name" value="PYP-like sensor domain (PAS domain)"/>
    <property type="match status" value="1"/>
</dbReference>
<dbReference type="Gene3D" id="1.10.287.130">
    <property type="match status" value="1"/>
</dbReference>
<dbReference type="InterPro" id="IPR050736">
    <property type="entry name" value="Sensor_HK_Regulatory"/>
</dbReference>
<dbReference type="InterPro" id="IPR004358">
    <property type="entry name" value="Sig_transdc_His_kin-like_C"/>
</dbReference>
<dbReference type="SUPFAM" id="SSF47384">
    <property type="entry name" value="Homodimeric domain of signal transducing histidine kinase"/>
    <property type="match status" value="1"/>
</dbReference>
<dbReference type="SUPFAM" id="SSF55874">
    <property type="entry name" value="ATPase domain of HSP90 chaperone/DNA topoisomerase II/histidine kinase"/>
    <property type="match status" value="1"/>
</dbReference>
<dbReference type="InterPro" id="IPR003661">
    <property type="entry name" value="HisK_dim/P_dom"/>
</dbReference>
<dbReference type="SMART" id="SM00388">
    <property type="entry name" value="HisKA"/>
    <property type="match status" value="1"/>
</dbReference>
<evidence type="ECO:0000256" key="7">
    <source>
        <dbReference type="SAM" id="Phobius"/>
    </source>
</evidence>
<feature type="domain" description="Histidine kinase" evidence="8">
    <location>
        <begin position="458"/>
        <end position="669"/>
    </location>
</feature>
<evidence type="ECO:0000256" key="6">
    <source>
        <dbReference type="ARBA" id="ARBA00023012"/>
    </source>
</evidence>
<evidence type="ECO:0000259" key="9">
    <source>
        <dbReference type="PROSITE" id="PS50113"/>
    </source>
</evidence>
<dbReference type="InterPro" id="IPR000014">
    <property type="entry name" value="PAS"/>
</dbReference>
<evidence type="ECO:0000313" key="10">
    <source>
        <dbReference type="EMBL" id="SHM78478.1"/>
    </source>
</evidence>
<dbReference type="Gene3D" id="3.30.450.20">
    <property type="entry name" value="PAS domain"/>
    <property type="match status" value="2"/>
</dbReference>
<keyword evidence="7" id="KW-1133">Transmembrane helix</keyword>
<protein>
    <recommendedName>
        <fullName evidence="2">histidine kinase</fullName>
        <ecNumber evidence="2">2.7.13.3</ecNumber>
    </recommendedName>
</protein>
<evidence type="ECO:0000256" key="5">
    <source>
        <dbReference type="ARBA" id="ARBA00022777"/>
    </source>
</evidence>
<dbReference type="Pfam" id="PF02518">
    <property type="entry name" value="HATPase_c"/>
    <property type="match status" value="1"/>
</dbReference>
<name>A0A1M7LK68_XYLRU</name>
<dbReference type="InterPro" id="IPR036890">
    <property type="entry name" value="HATPase_C_sf"/>
</dbReference>
<dbReference type="InterPro" id="IPR005467">
    <property type="entry name" value="His_kinase_dom"/>
</dbReference>
<dbReference type="SMART" id="SM00387">
    <property type="entry name" value="HATPase_c"/>
    <property type="match status" value="1"/>
</dbReference>
<keyword evidence="3" id="KW-0597">Phosphoprotein</keyword>
<evidence type="ECO:0000256" key="1">
    <source>
        <dbReference type="ARBA" id="ARBA00000085"/>
    </source>
</evidence>
<evidence type="ECO:0000256" key="2">
    <source>
        <dbReference type="ARBA" id="ARBA00012438"/>
    </source>
</evidence>
<dbReference type="Pfam" id="PF13426">
    <property type="entry name" value="PAS_9"/>
    <property type="match status" value="2"/>
</dbReference>
<keyword evidence="6" id="KW-0902">Two-component regulatory system</keyword>
<evidence type="ECO:0000256" key="4">
    <source>
        <dbReference type="ARBA" id="ARBA00022679"/>
    </source>
</evidence>
<dbReference type="InterPro" id="IPR000700">
    <property type="entry name" value="PAS-assoc_C"/>
</dbReference>
<evidence type="ECO:0000313" key="11">
    <source>
        <dbReference type="Proteomes" id="UP000184280"/>
    </source>
</evidence>
<organism evidence="10 11">
    <name type="scientific">Xylanibacter ruminicola</name>
    <name type="common">Prevotella ruminicola</name>
    <dbReference type="NCBI Taxonomy" id="839"/>
    <lineage>
        <taxon>Bacteria</taxon>
        <taxon>Pseudomonadati</taxon>
        <taxon>Bacteroidota</taxon>
        <taxon>Bacteroidia</taxon>
        <taxon>Bacteroidales</taxon>
        <taxon>Prevotellaceae</taxon>
        <taxon>Xylanibacter</taxon>
    </lineage>
</organism>
<dbReference type="Proteomes" id="UP000184280">
    <property type="component" value="Unassembled WGS sequence"/>
</dbReference>
<sequence>MLIYSNHIYIYLIAVFLISVIGMVVYNRLIYYRERKITRKVQRLNMQLTLIMDANKTDTWTYHTKKNIFKVISKQNLTETLYTPFDFSQLYDRDDFKNIQKAITNIQNRETLSETLTVKSAPNKDGLVKCYEITLSVLHRNRHDMPSEILGTQRDITLEQQRAENTRKLMLRYHTVFNSSLVDMIYYDADGYLADMNDKACETFGVKDPQALLDRQMKMTDIPSYREMDVRTIEHTQLSSITDISQTKATDERVPEVTRQGKIYYEVMLGPIRNEDNQLYGVIAAGRDITEMVESTHKQKEASRLIEKRTKEIQQYIRDINYSLRISEARLVNYYPDTHELEILSDLTETGKRIAQLHAVALIHSDDRPKAKHLILHMDRRRLGTISETLHTKLPDKQGRDIYLNFNLMPITNHDGIVTHYFGLLRNDTEMSYTEMRLQEETAKAQEEEQLKNAFLLNMSYELRVPLHAVIGFADLFKTEHSLEDEPIFANEIKKNTDVLLNLINDILFISRLDAHMIEYNYEVHDFATLFDSWCQHGWSETSNDARKIINNSYKSLRVKIDKHNLGIAIEKLCNYVGLSTNEGLIKSRYEYLHDELIVIVDSTDGGMDLEDATKMFDRFVSDGKNKRIGTGLDLPIVKEMIEQMGGTIDVLSEPDKGSSFFIALPCEMIDFERKLVI</sequence>
<dbReference type="PROSITE" id="PS50109">
    <property type="entry name" value="HIS_KIN"/>
    <property type="match status" value="1"/>
</dbReference>
<dbReference type="NCBIfam" id="TIGR00229">
    <property type="entry name" value="sensory_box"/>
    <property type="match status" value="1"/>
</dbReference>
<keyword evidence="7" id="KW-0812">Transmembrane</keyword>
<comment type="catalytic activity">
    <reaction evidence="1">
        <text>ATP + protein L-histidine = ADP + protein N-phospho-L-histidine.</text>
        <dbReference type="EC" id="2.7.13.3"/>
    </reaction>
</comment>
<feature type="domain" description="PAC" evidence="9">
    <location>
        <begin position="388"/>
        <end position="440"/>
    </location>
</feature>
<dbReference type="AlphaFoldDB" id="A0A1M7LK68"/>
<dbReference type="InterPro" id="IPR003594">
    <property type="entry name" value="HATPase_dom"/>
</dbReference>
<dbReference type="PRINTS" id="PR00344">
    <property type="entry name" value="BCTRLSENSOR"/>
</dbReference>
<dbReference type="EMBL" id="FRCJ01000006">
    <property type="protein sequence ID" value="SHM78478.1"/>
    <property type="molecule type" value="Genomic_DNA"/>
</dbReference>
<dbReference type="CDD" id="cd00082">
    <property type="entry name" value="HisKA"/>
    <property type="match status" value="1"/>
</dbReference>
<dbReference type="PANTHER" id="PTHR43711">
    <property type="entry name" value="TWO-COMPONENT HISTIDINE KINASE"/>
    <property type="match status" value="1"/>
</dbReference>
<evidence type="ECO:0000256" key="3">
    <source>
        <dbReference type="ARBA" id="ARBA00022553"/>
    </source>
</evidence>
<dbReference type="GO" id="GO:0000155">
    <property type="term" value="F:phosphorelay sensor kinase activity"/>
    <property type="evidence" value="ECO:0007669"/>
    <property type="project" value="InterPro"/>
</dbReference>
<feature type="transmembrane region" description="Helical" evidence="7">
    <location>
        <begin position="6"/>
        <end position="26"/>
    </location>
</feature>
<dbReference type="EC" id="2.7.13.3" evidence="2"/>
<dbReference type="Gene3D" id="3.30.565.10">
    <property type="entry name" value="Histidine kinase-like ATPase, C-terminal domain"/>
    <property type="match status" value="1"/>
</dbReference>
<dbReference type="PROSITE" id="PS50113">
    <property type="entry name" value="PAC"/>
    <property type="match status" value="2"/>
</dbReference>
<gene>
    <name evidence="10" type="ORF">SAMN04488494_2602</name>
</gene>
<keyword evidence="5" id="KW-0418">Kinase</keyword>
<dbReference type="OrthoDB" id="1108921at2"/>
<dbReference type="InterPro" id="IPR036097">
    <property type="entry name" value="HisK_dim/P_sf"/>
</dbReference>
<evidence type="ECO:0000259" key="8">
    <source>
        <dbReference type="PROSITE" id="PS50109"/>
    </source>
</evidence>
<dbReference type="InterPro" id="IPR035965">
    <property type="entry name" value="PAS-like_dom_sf"/>
</dbReference>
<dbReference type="PANTHER" id="PTHR43711:SF31">
    <property type="entry name" value="HISTIDINE KINASE"/>
    <property type="match status" value="1"/>
</dbReference>
<reference evidence="10 11" key="1">
    <citation type="submission" date="2016-11" db="EMBL/GenBank/DDBJ databases">
        <authorList>
            <person name="Jaros S."/>
            <person name="Januszkiewicz K."/>
            <person name="Wedrychowicz H."/>
        </authorList>
    </citation>
    <scope>NUCLEOTIDE SEQUENCE [LARGE SCALE GENOMIC DNA]</scope>
    <source>
        <strain evidence="10 11">BPI-34</strain>
    </source>
</reference>
<proteinExistence type="predicted"/>
<accession>A0A1M7LK68</accession>
<keyword evidence="7" id="KW-0472">Membrane</keyword>